<reference evidence="2" key="1">
    <citation type="journal article" date="2008" name="Infect. Immun.">
        <title>Contribution of type IV pili to the virulence of Aeromonas salmonicida subsp. salmonicida in Atlantic salmon (Salmo salar L.).</title>
        <authorList>
            <person name="Boyd J.M."/>
            <person name="Dacanay A."/>
            <person name="Knickle L.C."/>
            <person name="Touhami A."/>
            <person name="Brown L.L."/>
            <person name="Jericho M.H."/>
            <person name="Johnson S.C."/>
            <person name="Reith M."/>
        </authorList>
    </citation>
    <scope>NUCLEOTIDE SEQUENCE</scope>
    <source>
        <strain evidence="2">A449</strain>
    </source>
</reference>
<proteinExistence type="predicted"/>
<gene>
    <name evidence="2" type="primary">flpD</name>
</gene>
<accession>A2T1C7</accession>
<keyword evidence="1" id="KW-0732">Signal</keyword>
<name>A2T1C7_AERS4</name>
<dbReference type="AlphaFoldDB" id="A2T1C7"/>
<feature type="chain" id="PRO_5002646732" evidence="1">
    <location>
        <begin position="22"/>
        <end position="187"/>
    </location>
</feature>
<sequence length="187" mass="20530">MREVTMLRETLLLALALPLMACTTQPPAASLKDQLQFRVAPSQLQQQLQRQLPPLANRLEAGSLHLTITGPQPGSREPTPEALRQQLAQWLALETRLTFIPATRQAYEVELDATLQSDTCRYARGVSLASPGACLVLRNQYRAQSHGEHWARGARYDGSGSALDAGAVQRLYQGKAKSAKKQQTTGE</sequence>
<dbReference type="EMBL" id="DQ396487">
    <property type="protein sequence ID" value="ABD57355.1"/>
    <property type="molecule type" value="Genomic_DNA"/>
</dbReference>
<evidence type="ECO:0000256" key="1">
    <source>
        <dbReference type="SAM" id="SignalP"/>
    </source>
</evidence>
<organism evidence="2">
    <name type="scientific">Aeromonas salmonicida (strain A449)</name>
    <dbReference type="NCBI Taxonomy" id="382245"/>
    <lineage>
        <taxon>Bacteria</taxon>
        <taxon>Pseudomonadati</taxon>
        <taxon>Pseudomonadota</taxon>
        <taxon>Gammaproteobacteria</taxon>
        <taxon>Aeromonadales</taxon>
        <taxon>Aeromonadaceae</taxon>
        <taxon>Aeromonas</taxon>
    </lineage>
</organism>
<feature type="signal peptide" evidence="1">
    <location>
        <begin position="1"/>
        <end position="21"/>
    </location>
</feature>
<evidence type="ECO:0000313" key="2">
    <source>
        <dbReference type="EMBL" id="ABD57355.1"/>
    </source>
</evidence>
<protein>
    <submittedName>
        <fullName evidence="2">FlpD</fullName>
    </submittedName>
</protein>